<dbReference type="Proteomes" id="UP000182344">
    <property type="component" value="Unassembled WGS sequence"/>
</dbReference>
<dbReference type="GO" id="GO:0003723">
    <property type="term" value="F:RNA binding"/>
    <property type="evidence" value="ECO:0007669"/>
    <property type="project" value="InterPro"/>
</dbReference>
<accession>A0A1J5I231</accession>
<evidence type="ECO:0000313" key="2">
    <source>
        <dbReference type="Proteomes" id="UP000182344"/>
    </source>
</evidence>
<gene>
    <name evidence="1" type="ORF">AUK05_01815</name>
</gene>
<name>A0A1J5I231_9BACT</name>
<comment type="caution">
    <text evidence="1">The sequence shown here is derived from an EMBL/GenBank/DDBJ whole genome shotgun (WGS) entry which is preliminary data.</text>
</comment>
<evidence type="ECO:0000313" key="1">
    <source>
        <dbReference type="EMBL" id="OIP87199.1"/>
    </source>
</evidence>
<proteinExistence type="predicted"/>
<dbReference type="InterPro" id="IPR009019">
    <property type="entry name" value="KH_sf_prok-type"/>
</dbReference>
<dbReference type="SUPFAM" id="SSF54814">
    <property type="entry name" value="Prokaryotic type KH domain (KH-domain type II)"/>
    <property type="match status" value="1"/>
</dbReference>
<reference evidence="1 2" key="1">
    <citation type="journal article" date="2016" name="Environ. Microbiol.">
        <title>Genomic resolution of a cold subsurface aquifer community provides metabolic insights for novel microbes adapted to high CO concentrations.</title>
        <authorList>
            <person name="Probst A.J."/>
            <person name="Castelle C.J."/>
            <person name="Singh A."/>
            <person name="Brown C.T."/>
            <person name="Anantharaman K."/>
            <person name="Sharon I."/>
            <person name="Hug L.A."/>
            <person name="Burstein D."/>
            <person name="Emerson J.B."/>
            <person name="Thomas B.C."/>
            <person name="Banfield J.F."/>
        </authorList>
    </citation>
    <scope>NUCLEOTIDE SEQUENCE [LARGE SCALE GENOMIC DNA]</scope>
    <source>
        <strain evidence="1">CG2_30_35_20</strain>
    </source>
</reference>
<protein>
    <submittedName>
        <fullName evidence="1">Uncharacterized protein</fullName>
    </submittedName>
</protein>
<dbReference type="Pfam" id="PF13083">
    <property type="entry name" value="KH_KhpA-B"/>
    <property type="match status" value="1"/>
</dbReference>
<sequence>MSTIIETAKYIITSILPENANVTITSRDDNDTLIISVSALPEFIGQLIGKKGKVIKSLHTLLNLAYPDIRYMLEIKE</sequence>
<organism evidence="1 2">
    <name type="scientific">Candidatus Shapirobacteria bacterium CG2_30_35_20</name>
    <dbReference type="NCBI Taxonomy" id="1805376"/>
    <lineage>
        <taxon>Bacteria</taxon>
        <taxon>Candidatus Shapironibacteriota</taxon>
    </lineage>
</organism>
<dbReference type="AlphaFoldDB" id="A0A1J5I231"/>
<dbReference type="Gene3D" id="3.30.300.20">
    <property type="match status" value="1"/>
</dbReference>
<dbReference type="EMBL" id="MNZO01000025">
    <property type="protein sequence ID" value="OIP87199.1"/>
    <property type="molecule type" value="Genomic_DNA"/>
</dbReference>
<dbReference type="InterPro" id="IPR015946">
    <property type="entry name" value="KH_dom-like_a/b"/>
</dbReference>